<feature type="transmembrane region" description="Helical" evidence="1">
    <location>
        <begin position="86"/>
        <end position="103"/>
    </location>
</feature>
<feature type="transmembrane region" description="Helical" evidence="1">
    <location>
        <begin position="42"/>
        <end position="74"/>
    </location>
</feature>
<dbReference type="Proteomes" id="UP000255177">
    <property type="component" value="Unassembled WGS sequence"/>
</dbReference>
<dbReference type="Pfam" id="PF13194">
    <property type="entry name" value="DUF4010"/>
    <property type="match status" value="1"/>
</dbReference>
<feature type="transmembrane region" description="Helical" evidence="1">
    <location>
        <begin position="231"/>
        <end position="251"/>
    </location>
</feature>
<proteinExistence type="predicted"/>
<keyword evidence="1" id="KW-0812">Transmembrane</keyword>
<feature type="transmembrane region" description="Helical" evidence="1">
    <location>
        <begin position="6"/>
        <end position="22"/>
    </location>
</feature>
<feature type="transmembrane region" description="Helical" evidence="1">
    <location>
        <begin position="199"/>
        <end position="219"/>
    </location>
</feature>
<keyword evidence="1" id="KW-0472">Membrane</keyword>
<dbReference type="PANTHER" id="PTHR39084:SF1">
    <property type="entry name" value="DUF4010 DOMAIN-CONTAINING PROTEIN"/>
    <property type="match status" value="1"/>
</dbReference>
<keyword evidence="1" id="KW-1133">Transmembrane helix</keyword>
<name>A0A380SZ79_9PSED</name>
<evidence type="ECO:0000313" key="5">
    <source>
        <dbReference type="Proteomes" id="UP000255177"/>
    </source>
</evidence>
<evidence type="ECO:0000259" key="3">
    <source>
        <dbReference type="Pfam" id="PF13194"/>
    </source>
</evidence>
<dbReference type="InterPro" id="IPR025105">
    <property type="entry name" value="DUF4010"/>
</dbReference>
<dbReference type="AlphaFoldDB" id="A0A380SZ79"/>
<evidence type="ECO:0000313" key="4">
    <source>
        <dbReference type="EMBL" id="SUQ63025.1"/>
    </source>
</evidence>
<dbReference type="PANTHER" id="PTHR39084">
    <property type="entry name" value="MEMBRANE PROTEIN-RELATED"/>
    <property type="match status" value="1"/>
</dbReference>
<keyword evidence="5" id="KW-1185">Reference proteome</keyword>
<protein>
    <submittedName>
        <fullName evidence="4">MgtC family protein</fullName>
    </submittedName>
</protein>
<feature type="transmembrane region" description="Helical" evidence="1">
    <location>
        <begin position="391"/>
        <end position="412"/>
    </location>
</feature>
<feature type="transmembrane region" description="Helical" evidence="1">
    <location>
        <begin position="263"/>
        <end position="284"/>
    </location>
</feature>
<dbReference type="EMBL" id="UIDD01000007">
    <property type="protein sequence ID" value="SUQ63025.1"/>
    <property type="molecule type" value="Genomic_DNA"/>
</dbReference>
<dbReference type="InterPro" id="IPR049177">
    <property type="entry name" value="MgtC_SapB_SrpB_YhiD_N"/>
</dbReference>
<feature type="transmembrane region" description="Helical" evidence="1">
    <location>
        <begin position="173"/>
        <end position="193"/>
    </location>
</feature>
<dbReference type="RefSeq" id="WP_115086609.1">
    <property type="nucleotide sequence ID" value="NZ_CBCSFG010000023.1"/>
</dbReference>
<evidence type="ECO:0000259" key="2">
    <source>
        <dbReference type="Pfam" id="PF02308"/>
    </source>
</evidence>
<sequence>MLETLDITHLAAALGIGMLVGLERERKKGTGEHRAFAGLRTFAITSVLGYVCMAVAGTMLVAIMSIALAIIVAVAYWKHSGKDPGITSEIALLFVLLLGALSYDQPELAVAVGVVLTVVLAFRQELHRFVRNQLTESEVRDGLVLLIAVLVILPLAPDRFVGPFGAINPRTICTLTVLLMGAGALGHIALRVVGKRYGYTLSAIASGFASGSATIALMGHLARSEQSSVKAFSAAAIFSNLATIAMLGLVLGTVDPAFLGELWASILLAAFTTVAYGSLLLAPWNPALVQAATQVGDSAFNLKVALVVTVAVTGITLLSSALLHAFGHNGVLIASVFSGLADAHATAASIASVVKSGQLSMAHIAVPALTAMSSNTLTKCVLAWISGGAKFAAYVIVGQLAIITSMWAGLLLQ</sequence>
<accession>A0A380SZ79</accession>
<gene>
    <name evidence="4" type="ORF">CCOS864_02475</name>
</gene>
<evidence type="ECO:0000256" key="1">
    <source>
        <dbReference type="SAM" id="Phobius"/>
    </source>
</evidence>
<feature type="transmembrane region" description="Helical" evidence="1">
    <location>
        <begin position="143"/>
        <end position="161"/>
    </location>
</feature>
<reference evidence="5" key="1">
    <citation type="submission" date="2018-07" db="EMBL/GenBank/DDBJ databases">
        <authorList>
            <person name="Blom J."/>
        </authorList>
    </citation>
    <scope>NUCLEOTIDE SEQUENCE [LARGE SCALE GENOMIC DNA]</scope>
    <source>
        <strain evidence="5">CCOS 864</strain>
    </source>
</reference>
<feature type="domain" description="DUF4010" evidence="3">
    <location>
        <begin position="177"/>
        <end position="387"/>
    </location>
</feature>
<dbReference type="Pfam" id="PF02308">
    <property type="entry name" value="MgtC"/>
    <property type="match status" value="1"/>
</dbReference>
<feature type="transmembrane region" description="Helical" evidence="1">
    <location>
        <begin position="304"/>
        <end position="326"/>
    </location>
</feature>
<organism evidence="4 5">
    <name type="scientific">Pseudomonas wadenswilerensis</name>
    <dbReference type="NCBI Taxonomy" id="1785161"/>
    <lineage>
        <taxon>Bacteria</taxon>
        <taxon>Pseudomonadati</taxon>
        <taxon>Pseudomonadota</taxon>
        <taxon>Gammaproteobacteria</taxon>
        <taxon>Pseudomonadales</taxon>
        <taxon>Pseudomonadaceae</taxon>
        <taxon>Pseudomonas</taxon>
    </lineage>
</organism>
<feature type="domain" description="MgtC/SapB/SrpB/YhiD N-terminal" evidence="2">
    <location>
        <begin position="10"/>
        <end position="129"/>
    </location>
</feature>